<feature type="transmembrane region" description="Helical" evidence="1">
    <location>
        <begin position="12"/>
        <end position="31"/>
    </location>
</feature>
<evidence type="ECO:0000259" key="2">
    <source>
        <dbReference type="Pfam" id="PF02517"/>
    </source>
</evidence>
<dbReference type="OrthoDB" id="4177129at2"/>
<comment type="caution">
    <text evidence="3">The sequence shown here is derived from an EMBL/GenBank/DDBJ whole genome shotgun (WGS) entry which is preliminary data.</text>
</comment>
<keyword evidence="4" id="KW-1185">Reference proteome</keyword>
<dbReference type="RefSeq" id="WP_132246539.1">
    <property type="nucleotide sequence ID" value="NZ_SLWV01000021.1"/>
</dbReference>
<evidence type="ECO:0000313" key="3">
    <source>
        <dbReference type="EMBL" id="TCO71469.1"/>
    </source>
</evidence>
<evidence type="ECO:0000256" key="1">
    <source>
        <dbReference type="SAM" id="Phobius"/>
    </source>
</evidence>
<name>A0A4R2KL91_9FIRM</name>
<keyword evidence="1" id="KW-0472">Membrane</keyword>
<keyword evidence="1" id="KW-1133">Transmembrane helix</keyword>
<feature type="transmembrane region" description="Helical" evidence="1">
    <location>
        <begin position="121"/>
        <end position="139"/>
    </location>
</feature>
<dbReference type="Pfam" id="PF02517">
    <property type="entry name" value="Rce1-like"/>
    <property type="match status" value="1"/>
</dbReference>
<protein>
    <recommendedName>
        <fullName evidence="2">CAAX prenyl protease 2/Lysostaphin resistance protein A-like domain-containing protein</fullName>
    </recommendedName>
</protein>
<sequence>MEKRKEIDILGVNILYFVTAMLLLTVGYYVQNKDLKMGLVITEYVLVLLPPLIYIKLKGYGFKRVLRLNPLSIKHSLIVIAITILVYPIALFFNLIVMTFISTIGKIQSPPIPTANNITEYFILMVIIAMSAGICEEIFFRGLVLRGYEELGSIHAVVISSLLFGLFHFNIQNFAGPVVLGLVFGYLVYRTGSLFAGMIGHMTNNGIAVTLGFLMNLVKDQLPQSNMDTMSQIPNTLSLSVATIFVGVIATITGIGAYFLLRIIIKDTKNRKENRDIEDIRLEKEDESIEISNKTSIYVFTPILLTVIIFIYVAYSQLKYMMLQ</sequence>
<feature type="transmembrane region" description="Helical" evidence="1">
    <location>
        <begin position="151"/>
        <end position="168"/>
    </location>
</feature>
<evidence type="ECO:0000313" key="4">
    <source>
        <dbReference type="Proteomes" id="UP000294919"/>
    </source>
</evidence>
<dbReference type="GO" id="GO:0080120">
    <property type="term" value="P:CAAX-box protein maturation"/>
    <property type="evidence" value="ECO:0007669"/>
    <property type="project" value="UniProtKB-ARBA"/>
</dbReference>
<dbReference type="AlphaFoldDB" id="A0A4R2KL91"/>
<dbReference type="Proteomes" id="UP000294919">
    <property type="component" value="Unassembled WGS sequence"/>
</dbReference>
<reference evidence="3 4" key="1">
    <citation type="submission" date="2019-03" db="EMBL/GenBank/DDBJ databases">
        <title>Genomic Encyclopedia of Type Strains, Phase IV (KMG-IV): sequencing the most valuable type-strain genomes for metagenomic binning, comparative biology and taxonomic classification.</title>
        <authorList>
            <person name="Goeker M."/>
        </authorList>
    </citation>
    <scope>NUCLEOTIDE SEQUENCE [LARGE SCALE GENOMIC DNA]</scope>
    <source>
        <strain evidence="3 4">DSM 102940</strain>
    </source>
</reference>
<dbReference type="GO" id="GO:0004175">
    <property type="term" value="F:endopeptidase activity"/>
    <property type="evidence" value="ECO:0007669"/>
    <property type="project" value="UniProtKB-ARBA"/>
</dbReference>
<feature type="domain" description="CAAX prenyl protease 2/Lysostaphin resistance protein A-like" evidence="2">
    <location>
        <begin position="121"/>
        <end position="206"/>
    </location>
</feature>
<organism evidence="3 4">
    <name type="scientific">Marinisporobacter balticus</name>
    <dbReference type="NCBI Taxonomy" id="2018667"/>
    <lineage>
        <taxon>Bacteria</taxon>
        <taxon>Bacillati</taxon>
        <taxon>Bacillota</taxon>
        <taxon>Clostridia</taxon>
        <taxon>Peptostreptococcales</taxon>
        <taxon>Thermotaleaceae</taxon>
        <taxon>Marinisporobacter</taxon>
    </lineage>
</organism>
<dbReference type="InterPro" id="IPR003675">
    <property type="entry name" value="Rce1/LyrA-like_dom"/>
</dbReference>
<feature type="transmembrane region" description="Helical" evidence="1">
    <location>
        <begin position="297"/>
        <end position="315"/>
    </location>
</feature>
<dbReference type="EMBL" id="SLWV01000021">
    <property type="protein sequence ID" value="TCO71469.1"/>
    <property type="molecule type" value="Genomic_DNA"/>
</dbReference>
<accession>A0A4R2KL91</accession>
<feature type="transmembrane region" description="Helical" evidence="1">
    <location>
        <begin position="237"/>
        <end position="261"/>
    </location>
</feature>
<dbReference type="PANTHER" id="PTHR43592:SF15">
    <property type="entry name" value="CAAX AMINO TERMINAL PROTEASE FAMILY PROTEIN"/>
    <property type="match status" value="1"/>
</dbReference>
<feature type="transmembrane region" description="Helical" evidence="1">
    <location>
        <begin position="174"/>
        <end position="189"/>
    </location>
</feature>
<keyword evidence="1" id="KW-0812">Transmembrane</keyword>
<dbReference type="PANTHER" id="PTHR43592">
    <property type="entry name" value="CAAX AMINO TERMINAL PROTEASE"/>
    <property type="match status" value="1"/>
</dbReference>
<gene>
    <name evidence="3" type="ORF">EV214_12119</name>
</gene>
<proteinExistence type="predicted"/>
<feature type="transmembrane region" description="Helical" evidence="1">
    <location>
        <begin position="76"/>
        <end position="101"/>
    </location>
</feature>